<dbReference type="SUPFAM" id="SSF55874">
    <property type="entry name" value="ATPase domain of HSP90 chaperone/DNA topoisomerase II/histidine kinase"/>
    <property type="match status" value="1"/>
</dbReference>
<evidence type="ECO:0000313" key="7">
    <source>
        <dbReference type="Proteomes" id="UP000538929"/>
    </source>
</evidence>
<feature type="transmembrane region" description="Helical" evidence="4">
    <location>
        <begin position="40"/>
        <end position="61"/>
    </location>
</feature>
<organism evidence="6 7">
    <name type="scientific">Streptomyces alkaliphilus</name>
    <dbReference type="NCBI Taxonomy" id="1472722"/>
    <lineage>
        <taxon>Bacteria</taxon>
        <taxon>Bacillati</taxon>
        <taxon>Actinomycetota</taxon>
        <taxon>Actinomycetes</taxon>
        <taxon>Kitasatosporales</taxon>
        <taxon>Streptomycetaceae</taxon>
        <taxon>Streptomyces</taxon>
    </lineage>
</organism>
<dbReference type="Gene3D" id="3.30.565.10">
    <property type="entry name" value="Histidine kinase-like ATPase, C-terminal domain"/>
    <property type="match status" value="1"/>
</dbReference>
<keyword evidence="4" id="KW-0812">Transmembrane</keyword>
<protein>
    <submittedName>
        <fullName evidence="6">Two-component sensor histidine kinase</fullName>
    </submittedName>
</protein>
<feature type="transmembrane region" description="Helical" evidence="4">
    <location>
        <begin position="68"/>
        <end position="85"/>
    </location>
</feature>
<dbReference type="Proteomes" id="UP000538929">
    <property type="component" value="Unassembled WGS sequence"/>
</dbReference>
<keyword evidence="2 6" id="KW-0418">Kinase</keyword>
<evidence type="ECO:0000256" key="3">
    <source>
        <dbReference type="ARBA" id="ARBA00023012"/>
    </source>
</evidence>
<dbReference type="EMBL" id="VKHT01000328">
    <property type="protein sequence ID" value="MBB0244849.1"/>
    <property type="molecule type" value="Genomic_DNA"/>
</dbReference>
<keyword evidence="7" id="KW-1185">Reference proteome</keyword>
<gene>
    <name evidence="6" type="ORF">FNQ90_12210</name>
</gene>
<dbReference type="Gene3D" id="1.20.5.1930">
    <property type="match status" value="1"/>
</dbReference>
<dbReference type="Pfam" id="PF07730">
    <property type="entry name" value="HisKA_3"/>
    <property type="match status" value="1"/>
</dbReference>
<dbReference type="GO" id="GO:0046983">
    <property type="term" value="F:protein dimerization activity"/>
    <property type="evidence" value="ECO:0007669"/>
    <property type="project" value="InterPro"/>
</dbReference>
<dbReference type="PANTHER" id="PTHR24421:SF59">
    <property type="entry name" value="OXYGEN SENSOR HISTIDINE KINASE NREB"/>
    <property type="match status" value="1"/>
</dbReference>
<evidence type="ECO:0000256" key="1">
    <source>
        <dbReference type="ARBA" id="ARBA00022679"/>
    </source>
</evidence>
<keyword evidence="3" id="KW-0902">Two-component regulatory system</keyword>
<feature type="domain" description="Signal transduction histidine kinase subgroup 3 dimerisation and phosphoacceptor" evidence="5">
    <location>
        <begin position="191"/>
        <end position="252"/>
    </location>
</feature>
<dbReference type="InterPro" id="IPR050482">
    <property type="entry name" value="Sensor_HK_TwoCompSys"/>
</dbReference>
<keyword evidence="1" id="KW-0808">Transferase</keyword>
<evidence type="ECO:0000256" key="2">
    <source>
        <dbReference type="ARBA" id="ARBA00022777"/>
    </source>
</evidence>
<dbReference type="CDD" id="cd16917">
    <property type="entry name" value="HATPase_UhpB-NarQ-NarX-like"/>
    <property type="match status" value="1"/>
</dbReference>
<dbReference type="GO" id="GO:0016020">
    <property type="term" value="C:membrane"/>
    <property type="evidence" value="ECO:0007669"/>
    <property type="project" value="InterPro"/>
</dbReference>
<dbReference type="AlphaFoldDB" id="A0A7W3TDG3"/>
<evidence type="ECO:0000256" key="4">
    <source>
        <dbReference type="SAM" id="Phobius"/>
    </source>
</evidence>
<proteinExistence type="predicted"/>
<evidence type="ECO:0000259" key="5">
    <source>
        <dbReference type="Pfam" id="PF07730"/>
    </source>
</evidence>
<feature type="transmembrane region" description="Helical" evidence="4">
    <location>
        <begin position="91"/>
        <end position="108"/>
    </location>
</feature>
<name>A0A7W3TDG3_9ACTN</name>
<feature type="transmembrane region" description="Helical" evidence="4">
    <location>
        <begin position="138"/>
        <end position="158"/>
    </location>
</feature>
<accession>A0A7W3TDG3</accession>
<keyword evidence="4" id="KW-1133">Transmembrane helix</keyword>
<dbReference type="GO" id="GO:0000155">
    <property type="term" value="F:phosphorelay sensor kinase activity"/>
    <property type="evidence" value="ECO:0007669"/>
    <property type="project" value="InterPro"/>
</dbReference>
<dbReference type="InterPro" id="IPR036890">
    <property type="entry name" value="HATPase_C_sf"/>
</dbReference>
<sequence>MRRVESTVWEGLVGPVVCLAVGTPVLIGLARGTVSVTGPSWLWALLLLAFLTAMVLGTWRAEQLGPDAARWVLIAQVALGSILVLTAPDAGWTPILLVFTSAIAGYLVSLRGVAAIIAAHTVVVTLAVVLTGSSPAEAAMVALLYLLLQVGTVLGVTAHRRELEAHERLAVAHAELRATGALLEEAGRTDERLRIARELHDLLGHQLTVLTLELEVASHHATPPAEGHVRQARATARELLGDVRATVGELRRHAPDLRDALEGIVAKLPEPAVHLRVDEAVRTDEARTALLIRCFQEVVTNTIRHSGASRLWVDVTDDGQGGVVFTARDDGRAHGPVVAGNGLRGLTERVEELGGRTRFTAGRGFRVVAEVPGP</sequence>
<reference evidence="7" key="1">
    <citation type="submission" date="2019-10" db="EMBL/GenBank/DDBJ databases">
        <title>Streptomyces sp. nov., a novel actinobacterium isolated from alkaline environment.</title>
        <authorList>
            <person name="Golinska P."/>
        </authorList>
    </citation>
    <scope>NUCLEOTIDE SEQUENCE [LARGE SCALE GENOMIC DNA]</scope>
    <source>
        <strain evidence="7">DSM 42118</strain>
    </source>
</reference>
<comment type="caution">
    <text evidence="6">The sequence shown here is derived from an EMBL/GenBank/DDBJ whole genome shotgun (WGS) entry which is preliminary data.</text>
</comment>
<dbReference type="PANTHER" id="PTHR24421">
    <property type="entry name" value="NITRATE/NITRITE SENSOR PROTEIN NARX-RELATED"/>
    <property type="match status" value="1"/>
</dbReference>
<feature type="transmembrane region" description="Helical" evidence="4">
    <location>
        <begin position="12"/>
        <end position="34"/>
    </location>
</feature>
<evidence type="ECO:0000313" key="6">
    <source>
        <dbReference type="EMBL" id="MBB0244849.1"/>
    </source>
</evidence>
<dbReference type="InterPro" id="IPR011712">
    <property type="entry name" value="Sig_transdc_His_kin_sub3_dim/P"/>
</dbReference>
<feature type="transmembrane region" description="Helical" evidence="4">
    <location>
        <begin position="113"/>
        <end position="132"/>
    </location>
</feature>
<keyword evidence="4" id="KW-0472">Membrane</keyword>